<evidence type="ECO:0000313" key="1">
    <source>
        <dbReference type="EMBL" id="EST44225.1"/>
    </source>
</evidence>
<organism evidence="1">
    <name type="scientific">Spironucleus salmonicida</name>
    <dbReference type="NCBI Taxonomy" id="348837"/>
    <lineage>
        <taxon>Eukaryota</taxon>
        <taxon>Metamonada</taxon>
        <taxon>Diplomonadida</taxon>
        <taxon>Hexamitidae</taxon>
        <taxon>Hexamitinae</taxon>
        <taxon>Spironucleus</taxon>
    </lineage>
</organism>
<evidence type="ECO:0000313" key="2">
    <source>
        <dbReference type="EMBL" id="KAH0575847.1"/>
    </source>
</evidence>
<reference evidence="1 2" key="1">
    <citation type="journal article" date="2014" name="PLoS Genet.">
        <title>The Genome of Spironucleus salmonicida Highlights a Fish Pathogen Adapted to Fluctuating Environments.</title>
        <authorList>
            <person name="Xu F."/>
            <person name="Jerlstrom-Hultqvist J."/>
            <person name="Einarsson E."/>
            <person name="Astvaldsson A."/>
            <person name="Svard S.G."/>
            <person name="Andersson J.O."/>
        </authorList>
    </citation>
    <scope>NUCLEOTIDE SEQUENCE</scope>
    <source>
        <strain evidence="2">ATCC 50377</strain>
    </source>
</reference>
<name>V6LI32_9EUKA</name>
<dbReference type="EMBL" id="AUWU02000002">
    <property type="protein sequence ID" value="KAH0575847.1"/>
    <property type="molecule type" value="Genomic_DNA"/>
</dbReference>
<accession>V6LI32</accession>
<dbReference type="EMBL" id="KI546123">
    <property type="protein sequence ID" value="EST44225.1"/>
    <property type="molecule type" value="Genomic_DNA"/>
</dbReference>
<protein>
    <submittedName>
        <fullName evidence="1">Uncharacterized protein</fullName>
    </submittedName>
</protein>
<gene>
    <name evidence="1" type="ORF">SS50377_15948</name>
    <name evidence="2" type="ORF">SS50377_21375</name>
</gene>
<keyword evidence="3" id="KW-1185">Reference proteome</keyword>
<sequence length="155" mass="17684">MKTRLQLKKLLIQTSSFSPSKLSTPLARSNCGSPRFLQQIKKGTNQSHDISTIPQHSFMASLDAQINMQLTSNDDSSSDYYNTINNISQSFCNPDKQSIVQLNKLQLDIKKQNQNILEYVTKLDDIWGLVSDAEVWLINQRLNILKLKQSQQNVE</sequence>
<evidence type="ECO:0000313" key="3">
    <source>
        <dbReference type="Proteomes" id="UP000018208"/>
    </source>
</evidence>
<dbReference type="AlphaFoldDB" id="V6LI32"/>
<dbReference type="VEuPathDB" id="GiardiaDB:SS50377_21375"/>
<dbReference type="Proteomes" id="UP000018208">
    <property type="component" value="Unassembled WGS sequence"/>
</dbReference>
<reference evidence="2" key="2">
    <citation type="submission" date="2020-12" db="EMBL/GenBank/DDBJ databases">
        <title>New Spironucleus salmonicida genome in near-complete chromosomes.</title>
        <authorList>
            <person name="Xu F."/>
            <person name="Kurt Z."/>
            <person name="Jimenez-Gonzalez A."/>
            <person name="Astvaldsson A."/>
            <person name="Andersson J.O."/>
            <person name="Svard S.G."/>
        </authorList>
    </citation>
    <scope>NUCLEOTIDE SEQUENCE</scope>
    <source>
        <strain evidence="2">ATCC 50377</strain>
    </source>
</reference>
<proteinExistence type="predicted"/>